<evidence type="ECO:0000313" key="1">
    <source>
        <dbReference type="EMBL" id="OAW00090.1"/>
    </source>
</evidence>
<reference evidence="1" key="2">
    <citation type="submission" date="2016-05" db="EMBL/GenBank/DDBJ databases">
        <title>Comparative analysis highlights variable genome content of wheat rusts and divergence of the mating loci.</title>
        <authorList>
            <person name="Cuomo C.A."/>
            <person name="Bakkeren G."/>
            <person name="Szabo L."/>
            <person name="Khalil H."/>
            <person name="Joly D."/>
            <person name="Goldberg J."/>
            <person name="Young S."/>
            <person name="Zeng Q."/>
            <person name="Fellers J."/>
        </authorList>
    </citation>
    <scope>NUCLEOTIDE SEQUENCE [LARGE SCALE GENOMIC DNA]</scope>
    <source>
        <strain evidence="1">1-1 BBBD Race 1</strain>
    </source>
</reference>
<dbReference type="Gene3D" id="2.40.70.10">
    <property type="entry name" value="Acid Proteases"/>
    <property type="match status" value="1"/>
</dbReference>
<dbReference type="EnsemblFungi" id="PTTG_25162-t43_1">
    <property type="protein sequence ID" value="PTTG_25162-t43_1-p1"/>
    <property type="gene ID" value="PTTG_25162"/>
</dbReference>
<gene>
    <name evidence="1" type="ORF">PTTG_25162</name>
</gene>
<accession>A0A180H6C5</accession>
<reference evidence="2" key="4">
    <citation type="submission" date="2025-05" db="UniProtKB">
        <authorList>
            <consortium name="EnsemblFungi"/>
        </authorList>
    </citation>
    <scope>IDENTIFICATION</scope>
    <source>
        <strain evidence="2">isolate 1-1 / race 1 (BBBD)</strain>
    </source>
</reference>
<dbReference type="VEuPathDB" id="FungiDB:PTTG_25162"/>
<dbReference type="Proteomes" id="UP000005240">
    <property type="component" value="Unassembled WGS sequence"/>
</dbReference>
<reference evidence="2 3" key="3">
    <citation type="journal article" date="2017" name="G3 (Bethesda)">
        <title>Comparative analysis highlights variable genome content of wheat rusts and divergence of the mating loci.</title>
        <authorList>
            <person name="Cuomo C.A."/>
            <person name="Bakkeren G."/>
            <person name="Khalil H.B."/>
            <person name="Panwar V."/>
            <person name="Joly D."/>
            <person name="Linning R."/>
            <person name="Sakthikumar S."/>
            <person name="Song X."/>
            <person name="Adiconis X."/>
            <person name="Fan L."/>
            <person name="Goldberg J.M."/>
            <person name="Levin J.Z."/>
            <person name="Young S."/>
            <person name="Zeng Q."/>
            <person name="Anikster Y."/>
            <person name="Bruce M."/>
            <person name="Wang M."/>
            <person name="Yin C."/>
            <person name="McCallum B."/>
            <person name="Szabo L.J."/>
            <person name="Hulbert S."/>
            <person name="Chen X."/>
            <person name="Fellers J.P."/>
        </authorList>
    </citation>
    <scope>NUCLEOTIDE SEQUENCE</scope>
    <source>
        <strain evidence="2">isolate 1-1 / race 1 (BBBD)</strain>
        <strain evidence="3">Isolate 1-1 / race 1 (BBBD)</strain>
    </source>
</reference>
<name>A0A180H6C5_PUCT1</name>
<dbReference type="STRING" id="630390.A0A180H6C5"/>
<dbReference type="SUPFAM" id="SSF50630">
    <property type="entry name" value="Acid proteases"/>
    <property type="match status" value="1"/>
</dbReference>
<dbReference type="EMBL" id="ADAS02000001">
    <property type="protein sequence ID" value="OAW00090.1"/>
    <property type="molecule type" value="Genomic_DNA"/>
</dbReference>
<keyword evidence="3" id="KW-1185">Reference proteome</keyword>
<proteinExistence type="predicted"/>
<dbReference type="CDD" id="cd00303">
    <property type="entry name" value="retropepsin_like"/>
    <property type="match status" value="1"/>
</dbReference>
<evidence type="ECO:0008006" key="4">
    <source>
        <dbReference type="Google" id="ProtNLM"/>
    </source>
</evidence>
<dbReference type="AlphaFoldDB" id="A0A180H6C5"/>
<evidence type="ECO:0000313" key="2">
    <source>
        <dbReference type="EnsemblFungi" id="PTTG_25162-t43_1-p1"/>
    </source>
</evidence>
<sequence>MEGDKQDSRLTYACPIGKVEMSINNRKIKTLVDTSGAEMSIIPDHLADQLVLLTTEVFMLLRGIGGHFTPIIGISENIPVTIFPGYVHLANLFIVKGLVHTVLGRPFLDAENNWYYEAPSSDEAHQDLDILAAHAVINDHFDTLDSDMMDSGDKGDSKSDNGASKQSDIPGKLAILVYSVLSYQAYPGSPHGFPRSNYADYTVAMLVDPCLRYNLFRLFPDTNFLLFPLQDPQYYDNNCLRLLFVT</sequence>
<reference evidence="1" key="1">
    <citation type="submission" date="2009-11" db="EMBL/GenBank/DDBJ databases">
        <authorList>
            <consortium name="The Broad Institute Genome Sequencing Platform"/>
            <person name="Ward D."/>
            <person name="Feldgarden M."/>
            <person name="Earl A."/>
            <person name="Young S.K."/>
            <person name="Zeng Q."/>
            <person name="Koehrsen M."/>
            <person name="Alvarado L."/>
            <person name="Berlin A."/>
            <person name="Bochicchio J."/>
            <person name="Borenstein D."/>
            <person name="Chapman S.B."/>
            <person name="Chen Z."/>
            <person name="Engels R."/>
            <person name="Freedman E."/>
            <person name="Gellesch M."/>
            <person name="Goldberg J."/>
            <person name="Griggs A."/>
            <person name="Gujja S."/>
            <person name="Heilman E."/>
            <person name="Heiman D."/>
            <person name="Hepburn T."/>
            <person name="Howarth C."/>
            <person name="Jen D."/>
            <person name="Larson L."/>
            <person name="Lewis B."/>
            <person name="Mehta T."/>
            <person name="Park D."/>
            <person name="Pearson M."/>
            <person name="Roberts A."/>
            <person name="Saif S."/>
            <person name="Shea T."/>
            <person name="Shenoy N."/>
            <person name="Sisk P."/>
            <person name="Stolte C."/>
            <person name="Sykes S."/>
            <person name="Thomson T."/>
            <person name="Walk T."/>
            <person name="White J."/>
            <person name="Yandava C."/>
            <person name="Izard J."/>
            <person name="Baranova O.V."/>
            <person name="Blanton J.M."/>
            <person name="Tanner A.C."/>
            <person name="Dewhirst F.E."/>
            <person name="Haas B."/>
            <person name="Nusbaum C."/>
            <person name="Birren B."/>
        </authorList>
    </citation>
    <scope>NUCLEOTIDE SEQUENCE [LARGE SCALE GENOMIC DNA]</scope>
    <source>
        <strain evidence="1">1-1 BBBD Race 1</strain>
    </source>
</reference>
<protein>
    <recommendedName>
        <fullName evidence="4">Peptidase A2 domain-containing protein</fullName>
    </recommendedName>
</protein>
<organism evidence="1">
    <name type="scientific">Puccinia triticina (isolate 1-1 / race 1 (BBBD))</name>
    <name type="common">Brown leaf rust fungus</name>
    <dbReference type="NCBI Taxonomy" id="630390"/>
    <lineage>
        <taxon>Eukaryota</taxon>
        <taxon>Fungi</taxon>
        <taxon>Dikarya</taxon>
        <taxon>Basidiomycota</taxon>
        <taxon>Pucciniomycotina</taxon>
        <taxon>Pucciniomycetes</taxon>
        <taxon>Pucciniales</taxon>
        <taxon>Pucciniaceae</taxon>
        <taxon>Puccinia</taxon>
    </lineage>
</organism>
<dbReference type="InterPro" id="IPR021109">
    <property type="entry name" value="Peptidase_aspartic_dom_sf"/>
</dbReference>
<evidence type="ECO:0000313" key="3">
    <source>
        <dbReference type="Proteomes" id="UP000005240"/>
    </source>
</evidence>